<dbReference type="SMART" id="SM00346">
    <property type="entry name" value="HTH_ICLR"/>
    <property type="match status" value="1"/>
</dbReference>
<dbReference type="SUPFAM" id="SSF55781">
    <property type="entry name" value="GAF domain-like"/>
    <property type="match status" value="1"/>
</dbReference>
<organism evidence="4 5">
    <name type="scientific">Chromohalobacter canadensis</name>
    <dbReference type="NCBI Taxonomy" id="141389"/>
    <lineage>
        <taxon>Bacteria</taxon>
        <taxon>Pseudomonadati</taxon>
        <taxon>Pseudomonadota</taxon>
        <taxon>Gammaproteobacteria</taxon>
        <taxon>Oceanospirillales</taxon>
        <taxon>Halomonadaceae</taxon>
        <taxon>Chromohalobacter</taxon>
    </lineage>
</organism>
<dbReference type="InterPro" id="IPR005471">
    <property type="entry name" value="Tscrpt_reg_IclR_N"/>
</dbReference>
<dbReference type="GO" id="GO:0045892">
    <property type="term" value="P:negative regulation of DNA-templated transcription"/>
    <property type="evidence" value="ECO:0007669"/>
    <property type="project" value="TreeGrafter"/>
</dbReference>
<dbReference type="PANTHER" id="PTHR30136:SF39">
    <property type="entry name" value="TRANSCRIPTIONAL REGULATORY PROTEIN"/>
    <property type="match status" value="1"/>
</dbReference>
<name>A0A285VPJ0_9GAMM</name>
<dbReference type="AlphaFoldDB" id="A0A285VPJ0"/>
<dbReference type="OrthoDB" id="6166718at2"/>
<dbReference type="InterPro" id="IPR050707">
    <property type="entry name" value="HTH_MetabolicPath_Reg"/>
</dbReference>
<dbReference type="PANTHER" id="PTHR30136">
    <property type="entry name" value="HELIX-TURN-HELIX TRANSCRIPTIONAL REGULATOR, ICLR FAMILY"/>
    <property type="match status" value="1"/>
</dbReference>
<sequence>MAQDRVEAVERALTVMEAFDTPRDSLSLAELADATALYKSTLLRLLGSLERYDYIQRDGRGRYRLGTTPARLARRHAPSRQLADLVMPTLDDLCRQTGETASLLALAGDDVECRLSALPDTDLRHTLRPGQRWQRQGDVPSLTIPGGRMLCQALPGTAYWLSLSGPKGRLPAREARRALQDAVAQLHRHELQDYPL</sequence>
<dbReference type="Pfam" id="PF09339">
    <property type="entry name" value="HTH_IclR"/>
    <property type="match status" value="1"/>
</dbReference>
<dbReference type="GO" id="GO:0003677">
    <property type="term" value="F:DNA binding"/>
    <property type="evidence" value="ECO:0007669"/>
    <property type="project" value="InterPro"/>
</dbReference>
<dbReference type="InterPro" id="IPR036390">
    <property type="entry name" value="WH_DNA-bd_sf"/>
</dbReference>
<evidence type="ECO:0000313" key="5">
    <source>
        <dbReference type="Proteomes" id="UP000219023"/>
    </source>
</evidence>
<dbReference type="InterPro" id="IPR036388">
    <property type="entry name" value="WH-like_DNA-bd_sf"/>
</dbReference>
<feature type="domain" description="HTH iclR-type" evidence="3">
    <location>
        <begin position="6"/>
        <end position="67"/>
    </location>
</feature>
<dbReference type="PROSITE" id="PS51077">
    <property type="entry name" value="HTH_ICLR"/>
    <property type="match status" value="1"/>
</dbReference>
<dbReference type="InterPro" id="IPR029016">
    <property type="entry name" value="GAF-like_dom_sf"/>
</dbReference>
<dbReference type="Gene3D" id="3.30.450.40">
    <property type="match status" value="1"/>
</dbReference>
<keyword evidence="1" id="KW-0805">Transcription regulation</keyword>
<dbReference type="EMBL" id="OBQJ01000006">
    <property type="protein sequence ID" value="SOC55873.1"/>
    <property type="molecule type" value="Genomic_DNA"/>
</dbReference>
<dbReference type="RefSeq" id="WP_097023136.1">
    <property type="nucleotide sequence ID" value="NZ_JAHXDJ010000001.1"/>
</dbReference>
<dbReference type="GO" id="GO:0003700">
    <property type="term" value="F:DNA-binding transcription factor activity"/>
    <property type="evidence" value="ECO:0007669"/>
    <property type="project" value="TreeGrafter"/>
</dbReference>
<evidence type="ECO:0000256" key="2">
    <source>
        <dbReference type="ARBA" id="ARBA00023163"/>
    </source>
</evidence>
<gene>
    <name evidence="4" type="ORF">SAMN05421509_10618</name>
</gene>
<dbReference type="SUPFAM" id="SSF46785">
    <property type="entry name" value="Winged helix' DNA-binding domain"/>
    <property type="match status" value="1"/>
</dbReference>
<evidence type="ECO:0000256" key="1">
    <source>
        <dbReference type="ARBA" id="ARBA00023015"/>
    </source>
</evidence>
<proteinExistence type="predicted"/>
<evidence type="ECO:0000259" key="3">
    <source>
        <dbReference type="PROSITE" id="PS51077"/>
    </source>
</evidence>
<dbReference type="Proteomes" id="UP000219023">
    <property type="component" value="Unassembled WGS sequence"/>
</dbReference>
<evidence type="ECO:0000313" key="4">
    <source>
        <dbReference type="EMBL" id="SOC55873.1"/>
    </source>
</evidence>
<dbReference type="Gene3D" id="1.10.10.10">
    <property type="entry name" value="Winged helix-like DNA-binding domain superfamily/Winged helix DNA-binding domain"/>
    <property type="match status" value="1"/>
</dbReference>
<reference evidence="4 5" key="1">
    <citation type="submission" date="2017-08" db="EMBL/GenBank/DDBJ databases">
        <authorList>
            <person name="de Groot N.N."/>
        </authorList>
    </citation>
    <scope>NUCLEOTIDE SEQUENCE [LARGE SCALE GENOMIC DNA]</scope>
    <source>
        <strain evidence="4 5">USBA 855</strain>
    </source>
</reference>
<protein>
    <submittedName>
        <fullName evidence="4">Transcriptional regulator, IclR family</fullName>
    </submittedName>
</protein>
<accession>A0A285VPJ0</accession>
<keyword evidence="2" id="KW-0804">Transcription</keyword>